<reference evidence="1 2" key="1">
    <citation type="submission" date="2018-09" db="EMBL/GenBank/DDBJ databases">
        <title>YIM 75507 draft genome.</title>
        <authorList>
            <person name="Tang S."/>
            <person name="Feng Y."/>
        </authorList>
    </citation>
    <scope>NUCLEOTIDE SEQUENCE [LARGE SCALE GENOMIC DNA]</scope>
    <source>
        <strain evidence="1 2">YIM 75507</strain>
    </source>
</reference>
<dbReference type="OrthoDB" id="3626734at2"/>
<dbReference type="Pfam" id="PF19953">
    <property type="entry name" value="EACC1"/>
    <property type="match status" value="1"/>
</dbReference>
<dbReference type="EMBL" id="QZEY01000002">
    <property type="protein sequence ID" value="RJL34323.1"/>
    <property type="molecule type" value="Genomic_DNA"/>
</dbReference>
<dbReference type="Proteomes" id="UP000265768">
    <property type="component" value="Unassembled WGS sequence"/>
</dbReference>
<dbReference type="RefSeq" id="WP_119925624.1">
    <property type="nucleotide sequence ID" value="NZ_QZEY01000002.1"/>
</dbReference>
<protein>
    <submittedName>
        <fullName evidence="1">Uncharacterized protein</fullName>
    </submittedName>
</protein>
<accession>A0A3A4AYX2</accession>
<dbReference type="AlphaFoldDB" id="A0A3A4AYX2"/>
<gene>
    <name evidence="1" type="ORF">D5H75_07700</name>
</gene>
<evidence type="ECO:0000313" key="2">
    <source>
        <dbReference type="Proteomes" id="UP000265768"/>
    </source>
</evidence>
<keyword evidence="2" id="KW-1185">Reference proteome</keyword>
<evidence type="ECO:0000313" key="1">
    <source>
        <dbReference type="EMBL" id="RJL34323.1"/>
    </source>
</evidence>
<dbReference type="InterPro" id="IPR045428">
    <property type="entry name" value="EACC1"/>
</dbReference>
<comment type="caution">
    <text evidence="1">The sequence shown here is derived from an EMBL/GenBank/DDBJ whole genome shotgun (WGS) entry which is preliminary data.</text>
</comment>
<proteinExistence type="predicted"/>
<name>A0A3A4AYX2_9ACTN</name>
<organism evidence="1 2">
    <name type="scientific">Bailinhaonella thermotolerans</name>
    <dbReference type="NCBI Taxonomy" id="1070861"/>
    <lineage>
        <taxon>Bacteria</taxon>
        <taxon>Bacillati</taxon>
        <taxon>Actinomycetota</taxon>
        <taxon>Actinomycetes</taxon>
        <taxon>Streptosporangiales</taxon>
        <taxon>Streptosporangiaceae</taxon>
        <taxon>Bailinhaonella</taxon>
    </lineage>
</organism>
<sequence length="124" mass="13476">MRVTIGVHAGEDGRGAGDAAWEELVSLGDWLRDEPELRGRVDLAHVPPPPDRMGAGPHALAVVLEDERQRAGLARSLEIWLRQRGPDVKIMVRVGDRVAEIAGHGDVDVAALLREALRAAGERR</sequence>